<comment type="similarity">
    <text evidence="6">Belongs to the azoreductase type 1 family.</text>
</comment>
<evidence type="ECO:0000256" key="3">
    <source>
        <dbReference type="ARBA" id="ARBA00023002"/>
    </source>
</evidence>
<dbReference type="Pfam" id="PF02525">
    <property type="entry name" value="Flavodoxin_2"/>
    <property type="match status" value="1"/>
</dbReference>
<evidence type="ECO:0000256" key="1">
    <source>
        <dbReference type="ARBA" id="ARBA00022630"/>
    </source>
</evidence>
<evidence type="ECO:0000256" key="5">
    <source>
        <dbReference type="ARBA" id="ARBA00048542"/>
    </source>
</evidence>
<dbReference type="EC" id="1.6.5.-" evidence="6"/>
<sequence>MTTTLVINYTPRKGSYTKILFDEFVKLAKKKTKLIHLDLSQTPPDLLLTENLKLIMEWNGGKRDFSESELSVLSNHNGYINQILRADNIVVAFPIYNFTLPATVKAWIDAIIVSDKTFSFNPERGFTGLCKGKKALSIIVSGFDYETSNDVKEYGSSTIRQNFDFIGISSEQILAFGVDQNRDELTSILDNAKSEIKKLVDSWFPNHIHSNNFHHQYQNADKDI</sequence>
<dbReference type="RefSeq" id="WP_066316650.1">
    <property type="nucleotide sequence ID" value="NZ_LQRT01000035.1"/>
</dbReference>
<keyword evidence="2 6" id="KW-0288">FMN</keyword>
<accession>A0A162YC26</accession>
<feature type="domain" description="Flavodoxin-like fold" evidence="7">
    <location>
        <begin position="3"/>
        <end position="198"/>
    </location>
</feature>
<keyword evidence="9" id="KW-1185">Reference proteome</keyword>
<dbReference type="InterPro" id="IPR029039">
    <property type="entry name" value="Flavoprotein-like_sf"/>
</dbReference>
<dbReference type="GO" id="GO:0009055">
    <property type="term" value="F:electron transfer activity"/>
    <property type="evidence" value="ECO:0007669"/>
    <property type="project" value="UniProtKB-UniRule"/>
</dbReference>
<dbReference type="PANTHER" id="PTHR43741">
    <property type="entry name" value="FMN-DEPENDENT NADH-AZOREDUCTASE 1"/>
    <property type="match status" value="1"/>
</dbReference>
<comment type="function">
    <text evidence="6">Quinone reductase that provides resistance to thiol-specific stress caused by electrophilic quinones.</text>
</comment>
<dbReference type="PANTHER" id="PTHR43741:SF4">
    <property type="entry name" value="FMN-DEPENDENT NADH:QUINONE OXIDOREDUCTASE"/>
    <property type="match status" value="1"/>
</dbReference>
<comment type="subunit">
    <text evidence="6">Homodimer.</text>
</comment>
<dbReference type="GO" id="GO:0016652">
    <property type="term" value="F:oxidoreductase activity, acting on NAD(P)H as acceptor"/>
    <property type="evidence" value="ECO:0007669"/>
    <property type="project" value="UniProtKB-UniRule"/>
</dbReference>
<dbReference type="HAMAP" id="MF_01216">
    <property type="entry name" value="Azoreductase_type1"/>
    <property type="match status" value="1"/>
</dbReference>
<dbReference type="AlphaFoldDB" id="A0A162YC26"/>
<reference evidence="8 9" key="1">
    <citation type="submission" date="2016-01" db="EMBL/GenBank/DDBJ databases">
        <title>The draft genome sequence of Aquimarina sp. RZW4-3-2.</title>
        <authorList>
            <person name="Wang Y."/>
        </authorList>
    </citation>
    <scope>NUCLEOTIDE SEQUENCE [LARGE SCALE GENOMIC DNA]</scope>
    <source>
        <strain evidence="8 9">RZW4-3-2</strain>
    </source>
</reference>
<dbReference type="GO" id="GO:0016655">
    <property type="term" value="F:oxidoreductase activity, acting on NAD(P)H, quinone or similar compound as acceptor"/>
    <property type="evidence" value="ECO:0007669"/>
    <property type="project" value="InterPro"/>
</dbReference>
<evidence type="ECO:0000256" key="2">
    <source>
        <dbReference type="ARBA" id="ARBA00022643"/>
    </source>
</evidence>
<dbReference type="InterPro" id="IPR050104">
    <property type="entry name" value="FMN-dep_NADH:Q_OxRdtase_AzoR1"/>
</dbReference>
<dbReference type="Gene3D" id="3.40.50.360">
    <property type="match status" value="1"/>
</dbReference>
<name>A0A162YC26_9FLAO</name>
<gene>
    <name evidence="6" type="primary">azoR</name>
    <name evidence="8" type="ORF">AWE51_10770</name>
</gene>
<evidence type="ECO:0000313" key="9">
    <source>
        <dbReference type="Proteomes" id="UP000076715"/>
    </source>
</evidence>
<proteinExistence type="inferred from homology"/>
<dbReference type="Proteomes" id="UP000076715">
    <property type="component" value="Unassembled WGS sequence"/>
</dbReference>
<protein>
    <recommendedName>
        <fullName evidence="6">FMN dependent NADH:quinone oxidoreductase</fullName>
        <ecNumber evidence="6">1.6.5.-</ecNumber>
    </recommendedName>
    <alternativeName>
        <fullName evidence="6">Azo-dye reductase</fullName>
    </alternativeName>
    <alternativeName>
        <fullName evidence="6">FMN-dependent NADH-azo compound oxidoreductase</fullName>
    </alternativeName>
    <alternativeName>
        <fullName evidence="6">FMN-dependent NADH-azoreductase</fullName>
        <ecNumber evidence="6">1.7.1.17</ecNumber>
    </alternativeName>
</protein>
<dbReference type="STRING" id="1642818.AWE51_10770"/>
<keyword evidence="1 6" id="KW-0285">Flavoprotein</keyword>
<dbReference type="InterPro" id="IPR003680">
    <property type="entry name" value="Flavodoxin_fold"/>
</dbReference>
<evidence type="ECO:0000259" key="7">
    <source>
        <dbReference type="Pfam" id="PF02525"/>
    </source>
</evidence>
<comment type="catalytic activity">
    <reaction evidence="6">
        <text>2 a quinone + NADH + H(+) = 2 a 1,4-benzosemiquinone + NAD(+)</text>
        <dbReference type="Rhea" id="RHEA:65952"/>
        <dbReference type="ChEBI" id="CHEBI:15378"/>
        <dbReference type="ChEBI" id="CHEBI:57540"/>
        <dbReference type="ChEBI" id="CHEBI:57945"/>
        <dbReference type="ChEBI" id="CHEBI:132124"/>
        <dbReference type="ChEBI" id="CHEBI:134225"/>
    </reaction>
</comment>
<comment type="caution">
    <text evidence="6">Lacks conserved residue(s) required for the propagation of feature annotation.</text>
</comment>
<evidence type="ECO:0000313" key="8">
    <source>
        <dbReference type="EMBL" id="KZS39040.1"/>
    </source>
</evidence>
<evidence type="ECO:0000256" key="6">
    <source>
        <dbReference type="HAMAP-Rule" id="MF_01216"/>
    </source>
</evidence>
<keyword evidence="3 6" id="KW-0560">Oxidoreductase</keyword>
<dbReference type="EMBL" id="LQRT01000035">
    <property type="protein sequence ID" value="KZS39040.1"/>
    <property type="molecule type" value="Genomic_DNA"/>
</dbReference>
<dbReference type="OrthoDB" id="9805013at2"/>
<dbReference type="InterPro" id="IPR023048">
    <property type="entry name" value="NADH:quinone_OxRdtase_FMN_depd"/>
</dbReference>
<dbReference type="EC" id="1.7.1.17" evidence="6"/>
<comment type="caution">
    <text evidence="8">The sequence shown here is derived from an EMBL/GenBank/DDBJ whole genome shotgun (WGS) entry which is preliminary data.</text>
</comment>
<comment type="cofactor">
    <cofactor evidence="6">
        <name>FMN</name>
        <dbReference type="ChEBI" id="CHEBI:58210"/>
    </cofactor>
    <text evidence="6">Binds 1 FMN per subunit.</text>
</comment>
<comment type="function">
    <text evidence="6">Also exhibits azoreductase activity. Catalyzes the reductive cleavage of the azo bond in aromatic azo compounds to the corresponding amines.</text>
</comment>
<keyword evidence="4 6" id="KW-0520">NAD</keyword>
<evidence type="ECO:0000256" key="4">
    <source>
        <dbReference type="ARBA" id="ARBA00023027"/>
    </source>
</evidence>
<dbReference type="GO" id="GO:0010181">
    <property type="term" value="F:FMN binding"/>
    <property type="evidence" value="ECO:0007669"/>
    <property type="project" value="UniProtKB-UniRule"/>
</dbReference>
<comment type="catalytic activity">
    <reaction evidence="5">
        <text>N,N-dimethyl-1,4-phenylenediamine + anthranilate + 2 NAD(+) = 2-(4-dimethylaminophenyl)diazenylbenzoate + 2 NADH + 2 H(+)</text>
        <dbReference type="Rhea" id="RHEA:55872"/>
        <dbReference type="ChEBI" id="CHEBI:15378"/>
        <dbReference type="ChEBI" id="CHEBI:15783"/>
        <dbReference type="ChEBI" id="CHEBI:16567"/>
        <dbReference type="ChEBI" id="CHEBI:57540"/>
        <dbReference type="ChEBI" id="CHEBI:57945"/>
        <dbReference type="ChEBI" id="CHEBI:71579"/>
        <dbReference type="EC" id="1.7.1.17"/>
    </reaction>
    <physiologicalReaction direction="right-to-left" evidence="5">
        <dbReference type="Rhea" id="RHEA:55874"/>
    </physiologicalReaction>
</comment>
<organism evidence="8 9">
    <name type="scientific">Aquimarina aggregata</name>
    <dbReference type="NCBI Taxonomy" id="1642818"/>
    <lineage>
        <taxon>Bacteria</taxon>
        <taxon>Pseudomonadati</taxon>
        <taxon>Bacteroidota</taxon>
        <taxon>Flavobacteriia</taxon>
        <taxon>Flavobacteriales</taxon>
        <taxon>Flavobacteriaceae</taxon>
        <taxon>Aquimarina</taxon>
    </lineage>
</organism>
<dbReference type="SUPFAM" id="SSF52218">
    <property type="entry name" value="Flavoproteins"/>
    <property type="match status" value="1"/>
</dbReference>